<accession>A0A6J6L4I9</accession>
<evidence type="ECO:0000256" key="2">
    <source>
        <dbReference type="ARBA" id="ARBA00022777"/>
    </source>
</evidence>
<dbReference type="Gene3D" id="1.20.5.1930">
    <property type="match status" value="1"/>
</dbReference>
<dbReference type="CDD" id="cd16917">
    <property type="entry name" value="HATPase_UhpB-NarQ-NarX-like"/>
    <property type="match status" value="1"/>
</dbReference>
<dbReference type="SUPFAM" id="SSF55874">
    <property type="entry name" value="ATPase domain of HSP90 chaperone/DNA topoisomerase II/histidine kinase"/>
    <property type="match status" value="1"/>
</dbReference>
<keyword evidence="1" id="KW-0808">Transferase</keyword>
<dbReference type="PANTHER" id="PTHR24421">
    <property type="entry name" value="NITRATE/NITRITE SENSOR PROTEIN NARX-RELATED"/>
    <property type="match status" value="1"/>
</dbReference>
<gene>
    <name evidence="4" type="ORF">UFOPK2214_00858</name>
</gene>
<evidence type="ECO:0000313" key="4">
    <source>
        <dbReference type="EMBL" id="CAB4655215.1"/>
    </source>
</evidence>
<organism evidence="4">
    <name type="scientific">freshwater metagenome</name>
    <dbReference type="NCBI Taxonomy" id="449393"/>
    <lineage>
        <taxon>unclassified sequences</taxon>
        <taxon>metagenomes</taxon>
        <taxon>ecological metagenomes</taxon>
    </lineage>
</organism>
<evidence type="ECO:0000256" key="1">
    <source>
        <dbReference type="ARBA" id="ARBA00022679"/>
    </source>
</evidence>
<dbReference type="Pfam" id="PF07730">
    <property type="entry name" value="HisKA_3"/>
    <property type="match status" value="1"/>
</dbReference>
<sequence>MATDTKRDFPFASIDIDELVSVFYRLSDCIAIHEVVVDEWDAIVDARTVWWNKHYEDIRTNKVEFAQSINDSYFEPHIALAHVSEAWNTGHSLQLFEMDARTNGHYLHDGDASTWINWQRLGNHIVEVSSDVADFKEVQRLLSDQQTLVAIASRKRAIAVERERIARNLHDVVIQNLYATSLSLAVAGRHKDAETQESFNKAISAISEVISEIRREILHVESRKASPLRLHLEDVLIPILHPTGTELELLIEVSSLPEIIEGHIRAVVMEGASNAVRHGAASILKVQIARVQRDIVLTITDNGRGIPSQVRLQNGLHNMRERAESLGGTMEIHSEQNIGTTVTWSVPCRGCLPTALLCTGCAS</sequence>
<dbReference type="GO" id="GO:0000155">
    <property type="term" value="F:phosphorelay sensor kinase activity"/>
    <property type="evidence" value="ECO:0007669"/>
    <property type="project" value="InterPro"/>
</dbReference>
<evidence type="ECO:0000259" key="3">
    <source>
        <dbReference type="SMART" id="SM00387"/>
    </source>
</evidence>
<dbReference type="InterPro" id="IPR050482">
    <property type="entry name" value="Sensor_HK_TwoCompSys"/>
</dbReference>
<dbReference type="InterPro" id="IPR003594">
    <property type="entry name" value="HATPase_dom"/>
</dbReference>
<dbReference type="EMBL" id="CAEZWJ010000022">
    <property type="protein sequence ID" value="CAB4655215.1"/>
    <property type="molecule type" value="Genomic_DNA"/>
</dbReference>
<dbReference type="InterPro" id="IPR036890">
    <property type="entry name" value="HATPase_C_sf"/>
</dbReference>
<feature type="domain" description="Histidine kinase/HSP90-like ATPase" evidence="3">
    <location>
        <begin position="259"/>
        <end position="350"/>
    </location>
</feature>
<dbReference type="InterPro" id="IPR011712">
    <property type="entry name" value="Sig_transdc_His_kin_sub3_dim/P"/>
</dbReference>
<dbReference type="SMART" id="SM00387">
    <property type="entry name" value="HATPase_c"/>
    <property type="match status" value="1"/>
</dbReference>
<reference evidence="4" key="1">
    <citation type="submission" date="2020-05" db="EMBL/GenBank/DDBJ databases">
        <authorList>
            <person name="Chiriac C."/>
            <person name="Salcher M."/>
            <person name="Ghai R."/>
            <person name="Kavagutti S V."/>
        </authorList>
    </citation>
    <scope>NUCLEOTIDE SEQUENCE</scope>
</reference>
<name>A0A6J6L4I9_9ZZZZ</name>
<dbReference type="PANTHER" id="PTHR24421:SF56">
    <property type="entry name" value="OXYGEN SENSOR HISTIDINE KINASE RESPONSE REGULATOR DOST"/>
    <property type="match status" value="1"/>
</dbReference>
<dbReference type="AlphaFoldDB" id="A0A6J6L4I9"/>
<dbReference type="GO" id="GO:0046983">
    <property type="term" value="F:protein dimerization activity"/>
    <property type="evidence" value="ECO:0007669"/>
    <property type="project" value="InterPro"/>
</dbReference>
<dbReference type="Gene3D" id="3.30.565.10">
    <property type="entry name" value="Histidine kinase-like ATPase, C-terminal domain"/>
    <property type="match status" value="1"/>
</dbReference>
<keyword evidence="2" id="KW-0418">Kinase</keyword>
<protein>
    <submittedName>
        <fullName evidence="4">Unannotated protein</fullName>
    </submittedName>
</protein>
<proteinExistence type="predicted"/>
<dbReference type="Pfam" id="PF02518">
    <property type="entry name" value="HATPase_c"/>
    <property type="match status" value="1"/>
</dbReference>
<dbReference type="GO" id="GO:0016020">
    <property type="term" value="C:membrane"/>
    <property type="evidence" value="ECO:0007669"/>
    <property type="project" value="InterPro"/>
</dbReference>